<protein>
    <submittedName>
        <fullName evidence="2">Uncharacterized protein</fullName>
    </submittedName>
</protein>
<dbReference type="GO" id="GO:0003830">
    <property type="term" value="F:beta-1,4-mannosylglycoprotein 4-beta-N-acetylglucosaminyltransferase activity"/>
    <property type="evidence" value="ECO:0007669"/>
    <property type="project" value="InterPro"/>
</dbReference>
<evidence type="ECO:0000313" key="3">
    <source>
        <dbReference type="Proteomes" id="UP001177003"/>
    </source>
</evidence>
<organism evidence="2 3">
    <name type="scientific">Lactuca saligna</name>
    <name type="common">Willowleaf lettuce</name>
    <dbReference type="NCBI Taxonomy" id="75948"/>
    <lineage>
        <taxon>Eukaryota</taxon>
        <taxon>Viridiplantae</taxon>
        <taxon>Streptophyta</taxon>
        <taxon>Embryophyta</taxon>
        <taxon>Tracheophyta</taxon>
        <taxon>Spermatophyta</taxon>
        <taxon>Magnoliopsida</taxon>
        <taxon>eudicotyledons</taxon>
        <taxon>Gunneridae</taxon>
        <taxon>Pentapetalae</taxon>
        <taxon>asterids</taxon>
        <taxon>campanulids</taxon>
        <taxon>Asterales</taxon>
        <taxon>Asteraceae</taxon>
        <taxon>Cichorioideae</taxon>
        <taxon>Cichorieae</taxon>
        <taxon>Lactucinae</taxon>
        <taxon>Lactuca</taxon>
    </lineage>
</organism>
<name>A0AA35VCJ8_LACSI</name>
<dbReference type="PANTHER" id="PTHR12224:SF25">
    <property type="entry name" value="BETA-1,4-N-ACETYLGLUCOSAMINYLTRANSFERASE FAMILY PROTEIN"/>
    <property type="match status" value="1"/>
</dbReference>
<evidence type="ECO:0000313" key="2">
    <source>
        <dbReference type="EMBL" id="CAI9271071.1"/>
    </source>
</evidence>
<keyword evidence="1" id="KW-1133">Transmembrane helix</keyword>
<reference evidence="2" key="1">
    <citation type="submission" date="2023-04" db="EMBL/GenBank/DDBJ databases">
        <authorList>
            <person name="Vijverberg K."/>
            <person name="Xiong W."/>
            <person name="Schranz E."/>
        </authorList>
    </citation>
    <scope>NUCLEOTIDE SEQUENCE</scope>
</reference>
<evidence type="ECO:0000256" key="1">
    <source>
        <dbReference type="SAM" id="Phobius"/>
    </source>
</evidence>
<proteinExistence type="predicted"/>
<feature type="transmembrane region" description="Helical" evidence="1">
    <location>
        <begin position="12"/>
        <end position="32"/>
    </location>
</feature>
<gene>
    <name evidence="2" type="ORF">LSALG_LOCUS11352</name>
</gene>
<dbReference type="PANTHER" id="PTHR12224">
    <property type="entry name" value="BETA-1,4-MANNOSYL-GLYCOPROTEIN BETA-1,4-N-ACETYLGLUCOSAMINYL-TRANSFERASE"/>
    <property type="match status" value="1"/>
</dbReference>
<dbReference type="GO" id="GO:0006044">
    <property type="term" value="P:N-acetylglucosamine metabolic process"/>
    <property type="evidence" value="ECO:0007669"/>
    <property type="project" value="TreeGrafter"/>
</dbReference>
<dbReference type="AlphaFoldDB" id="A0AA35VCJ8"/>
<keyword evidence="3" id="KW-1185">Reference proteome</keyword>
<dbReference type="Proteomes" id="UP001177003">
    <property type="component" value="Chromosome 2"/>
</dbReference>
<dbReference type="InterPro" id="IPR006813">
    <property type="entry name" value="Glyco_trans_17"/>
</dbReference>
<sequence>MDARRNVTKRGFIRYTFPLLLILATLSFITIFNHTQFQNISSFLRPLWETPPPPFQYIPHYYSKNASINNLCNLHGWTLSSKPHNVFDAILFSHELDLLELRWRELYQCFRFSCQYFQFSCPVCGILVGWIYHAQSSSLVPILPHPLKEQKREPGKLALLYEVDVLSWSSIDFVYKYHTL</sequence>
<accession>A0AA35VCJ8</accession>
<keyword evidence="1" id="KW-0472">Membrane</keyword>
<dbReference type="GO" id="GO:0016020">
    <property type="term" value="C:membrane"/>
    <property type="evidence" value="ECO:0007669"/>
    <property type="project" value="InterPro"/>
</dbReference>
<keyword evidence="1" id="KW-0812">Transmembrane</keyword>
<dbReference type="Pfam" id="PF04724">
    <property type="entry name" value="Glyco_transf_17"/>
    <property type="match status" value="1"/>
</dbReference>
<dbReference type="EMBL" id="OX465078">
    <property type="protein sequence ID" value="CAI9271071.1"/>
    <property type="molecule type" value="Genomic_DNA"/>
</dbReference>